<gene>
    <name evidence="2" type="ORF">VW23_002945</name>
</gene>
<feature type="domain" description="DUF4166" evidence="1">
    <location>
        <begin position="76"/>
        <end position="233"/>
    </location>
</feature>
<evidence type="ECO:0000259" key="1">
    <source>
        <dbReference type="Pfam" id="PF13761"/>
    </source>
</evidence>
<name>A0A1E5XJQ3_9HYPH</name>
<evidence type="ECO:0000313" key="2">
    <source>
        <dbReference type="EMBL" id="OEO28822.1"/>
    </source>
</evidence>
<evidence type="ECO:0000313" key="3">
    <source>
        <dbReference type="Proteomes" id="UP000095463"/>
    </source>
</evidence>
<dbReference type="Pfam" id="PF13761">
    <property type="entry name" value="DUF4166"/>
    <property type="match status" value="1"/>
</dbReference>
<dbReference type="InterPro" id="IPR025311">
    <property type="entry name" value="DUF4166"/>
</dbReference>
<dbReference type="OrthoDB" id="528778at2"/>
<dbReference type="Proteomes" id="UP000095463">
    <property type="component" value="Unassembled WGS sequence"/>
</dbReference>
<dbReference type="AlphaFoldDB" id="A0A1E5XJQ3"/>
<keyword evidence="3" id="KW-1185">Reference proteome</keyword>
<reference evidence="2 3" key="1">
    <citation type="journal article" date="2015" name="Genome Announc.">
        <title>Genome Assemblies of Three Soil-Associated Devosia species: D. insulae, D. limi, and D. soli.</title>
        <authorList>
            <person name="Hassan Y.I."/>
            <person name="Lepp D."/>
            <person name="Zhou T."/>
        </authorList>
    </citation>
    <scope>NUCLEOTIDE SEQUENCE [LARGE SCALE GENOMIC DNA]</scope>
    <source>
        <strain evidence="2 3">DS-56</strain>
    </source>
</reference>
<comment type="caution">
    <text evidence="2">The sequence shown here is derived from an EMBL/GenBank/DDBJ whole genome shotgun (WGS) entry which is preliminary data.</text>
</comment>
<protein>
    <recommendedName>
        <fullName evidence="1">DUF4166 domain-containing protein</fullName>
    </recommendedName>
</protein>
<organism evidence="2 3">
    <name type="scientific">Devosia insulae DS-56</name>
    <dbReference type="NCBI Taxonomy" id="1116389"/>
    <lineage>
        <taxon>Bacteria</taxon>
        <taxon>Pseudomonadati</taxon>
        <taxon>Pseudomonadota</taxon>
        <taxon>Alphaproteobacteria</taxon>
        <taxon>Hyphomicrobiales</taxon>
        <taxon>Devosiaceae</taxon>
        <taxon>Devosia</taxon>
    </lineage>
</organism>
<proteinExistence type="predicted"/>
<sequence>MWGRKPGRSVLPAAATIAPLTLRRRPPRRARSAACGVSVEQIKTWLEGRAIETKQVAFRGEKPLYRRVMGEGFDRLPEVTRRLHRGRPAVIAEGEAVVAPATNPVARFLASRLGLPLDEGRLPVRVVIESREGREHWTRFFADRPMRSVMSAAPDGLLEERFGAVAIRMRLVPRGDGLDMQRVSGRLWNLPLPGMLLPRITAEERVDEGGRHRFEVEIGLPLFGRLVAYRGYLVL</sequence>
<accession>A0A1E5XJQ3</accession>
<dbReference type="EMBL" id="LAJE02000354">
    <property type="protein sequence ID" value="OEO28822.1"/>
    <property type="molecule type" value="Genomic_DNA"/>
</dbReference>
<dbReference type="RefSeq" id="WP_069911894.1">
    <property type="nucleotide sequence ID" value="NZ_LAJE02000354.1"/>
</dbReference>